<feature type="transmembrane region" description="Helical" evidence="8">
    <location>
        <begin position="97"/>
        <end position="120"/>
    </location>
</feature>
<feature type="transmembrane region" description="Helical" evidence="8">
    <location>
        <begin position="190"/>
        <end position="207"/>
    </location>
</feature>
<dbReference type="RefSeq" id="WP_124144198.1">
    <property type="nucleotide sequence ID" value="NZ_CAWOKI010000390.1"/>
</dbReference>
<dbReference type="InterPro" id="IPR038770">
    <property type="entry name" value="Na+/solute_symporter_sf"/>
</dbReference>
<organism evidence="9 10">
    <name type="scientific">Okeania hirsuta</name>
    <dbReference type="NCBI Taxonomy" id="1458930"/>
    <lineage>
        <taxon>Bacteria</taxon>
        <taxon>Bacillati</taxon>
        <taxon>Cyanobacteriota</taxon>
        <taxon>Cyanophyceae</taxon>
        <taxon>Oscillatoriophycideae</taxon>
        <taxon>Oscillatoriales</taxon>
        <taxon>Microcoleaceae</taxon>
        <taxon>Okeania</taxon>
    </lineage>
</organism>
<accession>A0A3N6RXX7</accession>
<evidence type="ECO:0000256" key="1">
    <source>
        <dbReference type="ARBA" id="ARBA00004651"/>
    </source>
</evidence>
<keyword evidence="10" id="KW-1185">Reference proteome</keyword>
<dbReference type="PANTHER" id="PTHR36838:SF1">
    <property type="entry name" value="SLR1864 PROTEIN"/>
    <property type="match status" value="1"/>
</dbReference>
<evidence type="ECO:0000256" key="5">
    <source>
        <dbReference type="ARBA" id="ARBA00022692"/>
    </source>
</evidence>
<evidence type="ECO:0000256" key="7">
    <source>
        <dbReference type="ARBA" id="ARBA00023136"/>
    </source>
</evidence>
<dbReference type="Pfam" id="PF03547">
    <property type="entry name" value="Mem_trans"/>
    <property type="match status" value="2"/>
</dbReference>
<feature type="transmembrane region" description="Helical" evidence="8">
    <location>
        <begin position="126"/>
        <end position="146"/>
    </location>
</feature>
<protein>
    <submittedName>
        <fullName evidence="9">AEC family transporter</fullName>
    </submittedName>
</protein>
<dbReference type="EMBL" id="RCBY01000012">
    <property type="protein sequence ID" value="RQH53518.1"/>
    <property type="molecule type" value="Genomic_DNA"/>
</dbReference>
<feature type="transmembrane region" description="Helical" evidence="8">
    <location>
        <begin position="249"/>
        <end position="267"/>
    </location>
</feature>
<dbReference type="GO" id="GO:0005886">
    <property type="term" value="C:plasma membrane"/>
    <property type="evidence" value="ECO:0007669"/>
    <property type="project" value="UniProtKB-SubCell"/>
</dbReference>
<comment type="similarity">
    <text evidence="2">Belongs to the auxin efflux carrier (TC 2.A.69) family.</text>
</comment>
<dbReference type="PANTHER" id="PTHR36838">
    <property type="entry name" value="AUXIN EFFLUX CARRIER FAMILY PROTEIN"/>
    <property type="match status" value="1"/>
</dbReference>
<feature type="transmembrane region" description="Helical" evidence="8">
    <location>
        <begin position="219"/>
        <end position="237"/>
    </location>
</feature>
<feature type="transmembrane region" description="Helical" evidence="8">
    <location>
        <begin position="158"/>
        <end position="178"/>
    </location>
</feature>
<evidence type="ECO:0000256" key="3">
    <source>
        <dbReference type="ARBA" id="ARBA00022448"/>
    </source>
</evidence>
<comment type="subcellular location">
    <subcellularLocation>
        <location evidence="1">Cell membrane</location>
        <topology evidence="1">Multi-pass membrane protein</topology>
    </subcellularLocation>
</comment>
<evidence type="ECO:0000256" key="2">
    <source>
        <dbReference type="ARBA" id="ARBA00010145"/>
    </source>
</evidence>
<feature type="transmembrane region" description="Helical" evidence="8">
    <location>
        <begin position="279"/>
        <end position="299"/>
    </location>
</feature>
<dbReference type="InterPro" id="IPR004776">
    <property type="entry name" value="Mem_transp_PIN-like"/>
</dbReference>
<evidence type="ECO:0000313" key="10">
    <source>
        <dbReference type="Proteomes" id="UP000269154"/>
    </source>
</evidence>
<feature type="transmembrane region" description="Helical" evidence="8">
    <location>
        <begin position="6"/>
        <end position="27"/>
    </location>
</feature>
<dbReference type="Proteomes" id="UP000269154">
    <property type="component" value="Unassembled WGS sequence"/>
</dbReference>
<dbReference type="GO" id="GO:0055085">
    <property type="term" value="P:transmembrane transport"/>
    <property type="evidence" value="ECO:0007669"/>
    <property type="project" value="InterPro"/>
</dbReference>
<keyword evidence="3" id="KW-0813">Transport</keyword>
<keyword evidence="4" id="KW-1003">Cell membrane</keyword>
<keyword evidence="6 8" id="KW-1133">Transmembrane helix</keyword>
<dbReference type="OrthoDB" id="527159at2"/>
<feature type="transmembrane region" description="Helical" evidence="8">
    <location>
        <begin position="63"/>
        <end position="85"/>
    </location>
</feature>
<gene>
    <name evidence="9" type="ORF">D5R40_03860</name>
</gene>
<reference evidence="9 10" key="1">
    <citation type="journal article" date="2018" name="ACS Chem. Biol.">
        <title>Ketoreductase domain dysfunction expands chemodiversity: malyngamide biosynthesis in the cyanobacterium Okeania hirsuta.</title>
        <authorList>
            <person name="Moss N.A."/>
            <person name="Leao T."/>
            <person name="Rankin M."/>
            <person name="McCullough T.M."/>
            <person name="Qu P."/>
            <person name="Korobeynikov A."/>
            <person name="Smith J.L."/>
            <person name="Gerwick L."/>
            <person name="Gerwick W.H."/>
        </authorList>
    </citation>
    <scope>NUCLEOTIDE SEQUENCE [LARGE SCALE GENOMIC DNA]</scope>
    <source>
        <strain evidence="9 10">PAB10Feb10-1</strain>
    </source>
</reference>
<feature type="transmembrane region" description="Helical" evidence="8">
    <location>
        <begin position="39"/>
        <end position="57"/>
    </location>
</feature>
<evidence type="ECO:0000256" key="6">
    <source>
        <dbReference type="ARBA" id="ARBA00022989"/>
    </source>
</evidence>
<dbReference type="AlphaFoldDB" id="A0A3N6RXX7"/>
<proteinExistence type="inferred from homology"/>
<dbReference type="Gene3D" id="1.20.1530.20">
    <property type="match status" value="1"/>
</dbReference>
<comment type="caution">
    <text evidence="9">The sequence shown here is derived from an EMBL/GenBank/DDBJ whole genome shotgun (WGS) entry which is preliminary data.</text>
</comment>
<keyword evidence="7 8" id="KW-0472">Membrane</keyword>
<evidence type="ECO:0000256" key="4">
    <source>
        <dbReference type="ARBA" id="ARBA00022475"/>
    </source>
</evidence>
<sequence length="302" mass="32613">MIELFFSVVSAVFPVGCIVLIGFIFGKNFSIDEPTLSKLALYVLFPALLTDIMYRTTLSIESATGIFIAFGLTYLLLCLISWGIGRRLGFSESLQKSLLATTALPNSGNMGLPVTLFALGEAGLERAVIYLISWNIIVMSTMPAILKGGGFRSGIIFTFKLPIIWGMILGVILNSFNIELPLKLDDGLHLLREAAIPVALLLMGIQISKNRFQPGTYDLSASLIRLLGGAFVAYLVGKILNLEMLDLQVLVLQSAMPSALTSFLIVNEFGGDATRTSKVVVVSTLLSFLTLPLVLWAIGATS</sequence>
<evidence type="ECO:0000256" key="8">
    <source>
        <dbReference type="SAM" id="Phobius"/>
    </source>
</evidence>
<keyword evidence="5 8" id="KW-0812">Transmembrane</keyword>
<name>A0A3N6RXX7_9CYAN</name>
<evidence type="ECO:0000313" key="9">
    <source>
        <dbReference type="EMBL" id="RQH53518.1"/>
    </source>
</evidence>